<feature type="domain" description="Ribosome maturation factor RimM PRC barrel" evidence="4">
    <location>
        <begin position="187"/>
        <end position="264"/>
    </location>
</feature>
<dbReference type="GO" id="GO:0006364">
    <property type="term" value="P:rRNA processing"/>
    <property type="evidence" value="ECO:0007669"/>
    <property type="project" value="InterPro"/>
</dbReference>
<dbReference type="PANTHER" id="PTHR11952:SF10">
    <property type="entry name" value="16S RRNA PROCESSING PROTEIN RIMM FAMILY"/>
    <property type="match status" value="1"/>
</dbReference>
<dbReference type="HAMAP" id="MF_00014">
    <property type="entry name" value="Ribosome_mat_RimM"/>
    <property type="match status" value="1"/>
</dbReference>
<dbReference type="PANTHER" id="PTHR11952">
    <property type="entry name" value="UDP- GLUCOSE PYROPHOSPHORYLASE"/>
    <property type="match status" value="1"/>
</dbReference>
<keyword evidence="2" id="KW-0548">Nucleotidyltransferase</keyword>
<dbReference type="SUPFAM" id="SSF50346">
    <property type="entry name" value="PRC-barrel domain"/>
    <property type="match status" value="1"/>
</dbReference>
<evidence type="ECO:0000259" key="4">
    <source>
        <dbReference type="Pfam" id="PF24986"/>
    </source>
</evidence>
<dbReference type="InterPro" id="IPR056792">
    <property type="entry name" value="PRC_RimM"/>
</dbReference>
<keyword evidence="6" id="KW-1185">Reference proteome</keyword>
<gene>
    <name evidence="5" type="ORF">FCM35_KLT04804</name>
</gene>
<dbReference type="InterPro" id="IPR036976">
    <property type="entry name" value="RimM_N_sf"/>
</dbReference>
<keyword evidence="1" id="KW-0808">Transferase</keyword>
<dbReference type="Proteomes" id="UP000623129">
    <property type="component" value="Unassembled WGS sequence"/>
</dbReference>
<dbReference type="InterPro" id="IPR011961">
    <property type="entry name" value="RimM"/>
</dbReference>
<name>A0A833VNP6_9POAL</name>
<dbReference type="InterPro" id="IPR002676">
    <property type="entry name" value="RimM_N"/>
</dbReference>
<dbReference type="InterPro" id="IPR029044">
    <property type="entry name" value="Nucleotide-diphossugar_trans"/>
</dbReference>
<dbReference type="AlphaFoldDB" id="A0A833VNP6"/>
<comment type="caution">
    <text evidence="5">The sequence shown here is derived from an EMBL/GenBank/DDBJ whole genome shotgun (WGS) entry which is preliminary data.</text>
</comment>
<dbReference type="OrthoDB" id="532420at2759"/>
<dbReference type="InterPro" id="IPR011033">
    <property type="entry name" value="PRC_barrel-like_sf"/>
</dbReference>
<evidence type="ECO:0000313" key="6">
    <source>
        <dbReference type="Proteomes" id="UP000623129"/>
    </source>
</evidence>
<dbReference type="GO" id="GO:0005840">
    <property type="term" value="C:ribosome"/>
    <property type="evidence" value="ECO:0007669"/>
    <property type="project" value="InterPro"/>
</dbReference>
<dbReference type="Pfam" id="PF24986">
    <property type="entry name" value="PRC_RimM"/>
    <property type="match status" value="1"/>
</dbReference>
<dbReference type="NCBIfam" id="TIGR02273">
    <property type="entry name" value="16S_RimM"/>
    <property type="match status" value="1"/>
</dbReference>
<dbReference type="GO" id="GO:0003977">
    <property type="term" value="F:UDP-N-acetylglucosamine diphosphorylase activity"/>
    <property type="evidence" value="ECO:0007669"/>
    <property type="project" value="TreeGrafter"/>
</dbReference>
<dbReference type="GO" id="GO:0043022">
    <property type="term" value="F:ribosome binding"/>
    <property type="evidence" value="ECO:0007669"/>
    <property type="project" value="InterPro"/>
</dbReference>
<organism evidence="5 6">
    <name type="scientific">Carex littledalei</name>
    <dbReference type="NCBI Taxonomy" id="544730"/>
    <lineage>
        <taxon>Eukaryota</taxon>
        <taxon>Viridiplantae</taxon>
        <taxon>Streptophyta</taxon>
        <taxon>Embryophyta</taxon>
        <taxon>Tracheophyta</taxon>
        <taxon>Spermatophyta</taxon>
        <taxon>Magnoliopsida</taxon>
        <taxon>Liliopsida</taxon>
        <taxon>Poales</taxon>
        <taxon>Cyperaceae</taxon>
        <taxon>Cyperoideae</taxon>
        <taxon>Cariceae</taxon>
        <taxon>Carex</taxon>
        <taxon>Carex subgen. Euthyceras</taxon>
    </lineage>
</organism>
<dbReference type="EMBL" id="SWLB01000014">
    <property type="protein sequence ID" value="KAF3329473.1"/>
    <property type="molecule type" value="Genomic_DNA"/>
</dbReference>
<evidence type="ECO:0000256" key="2">
    <source>
        <dbReference type="ARBA" id="ARBA00022695"/>
    </source>
</evidence>
<reference evidence="5" key="1">
    <citation type="submission" date="2020-01" db="EMBL/GenBank/DDBJ databases">
        <title>Genome sequence of Kobresia littledalei, the first chromosome-level genome in the family Cyperaceae.</title>
        <authorList>
            <person name="Qu G."/>
        </authorList>
    </citation>
    <scope>NUCLEOTIDE SEQUENCE</scope>
    <source>
        <strain evidence="5">C.B.Clarke</strain>
        <tissue evidence="5">Leaf</tissue>
    </source>
</reference>
<dbReference type="SUPFAM" id="SSF50447">
    <property type="entry name" value="Translation proteins"/>
    <property type="match status" value="1"/>
</dbReference>
<dbReference type="SUPFAM" id="SSF53448">
    <property type="entry name" value="Nucleotide-diphospho-sugar transferases"/>
    <property type="match status" value="1"/>
</dbReference>
<dbReference type="Gene3D" id="3.90.550.10">
    <property type="entry name" value="Spore Coat Polysaccharide Biosynthesis Protein SpsA, Chain A"/>
    <property type="match status" value="1"/>
</dbReference>
<accession>A0A833VNP6</accession>
<dbReference type="Gene3D" id="2.40.30.60">
    <property type="entry name" value="RimM"/>
    <property type="match status" value="1"/>
</dbReference>
<dbReference type="InterPro" id="IPR002618">
    <property type="entry name" value="UDPGP_fam"/>
</dbReference>
<dbReference type="FunFam" id="2.30.30.240:FF:000002">
    <property type="entry name" value="Ribosome maturation factor rimM"/>
    <property type="match status" value="1"/>
</dbReference>
<protein>
    <submittedName>
        <fullName evidence="5">Ribosome maturation factor RimM</fullName>
    </submittedName>
</protein>
<evidence type="ECO:0000256" key="1">
    <source>
        <dbReference type="ARBA" id="ARBA00022679"/>
    </source>
</evidence>
<dbReference type="InterPro" id="IPR009000">
    <property type="entry name" value="Transl_B-barrel_sf"/>
</dbReference>
<dbReference type="Gene3D" id="2.30.30.240">
    <property type="entry name" value="PRC-barrel domain"/>
    <property type="match status" value="1"/>
</dbReference>
<feature type="domain" description="RimM N-terminal" evidence="3">
    <location>
        <begin position="86"/>
        <end position="174"/>
    </location>
</feature>
<dbReference type="Pfam" id="PF01782">
    <property type="entry name" value="RimM"/>
    <property type="match status" value="1"/>
</dbReference>
<dbReference type="InterPro" id="IPR039741">
    <property type="entry name" value="UDP-sugar_pyrophosphorylase"/>
</dbReference>
<sequence>MHLLHLSFLPPSSAPPSPVSLGRFSLPNPSAVAYSLFPPYKFSPFGLVCPSRVLAPHANSGEPVVAAESDSGTGDDERGEMEMYRTVGRINATHGLKGEVKVISSTGFPEIRFGKPGKRWLRMRDGANEVIKETKLIKGRSIPGKNSWVISLRGINSIEEAKNIMGAKLLVRSDDIPELPEGEFYTQDLVGMRVILKETGKLVGTVSGVWNTKGNDLLRVKPDPICREEEDSTNSQILIPFVEEIVTEVDMEKREMQITPPKGLLELNSRSNAGSSKKIRFMEWTQKKKSQRRLVTAKKILDEMEQGHILDALKSAPKAQKNSLAQQIASLDFRLFQHAMNNLDKQINELAEDMDKNFLLLLKNAMKVSHECLLGNESEINKFHHDLREKGIELLSNSKAAIVLIINEKNKIGNSSEIDDDLKNFLGTIGKLLVGGESKPIVMVTAKHEVQTLQKYLRDNDYFGLDHEKVRVLEEGRFPVFSTPSDQSGSKILFKSPFELLEAPIGPGGVFSLLYNQKILDAFNQMGVEYVQVCSLDNKSAVGNPLFFGYVSFLKADVGIKLYDGNKGDETCFDMIVSMKYMNKISGDTKKLGFIAVPEKHDYVENTSDGWVDVSSEVASSCRLHFPVYGLLNTCSLDDVCVINVLK</sequence>
<proteinExistence type="inferred from homology"/>
<dbReference type="Pfam" id="PF01704">
    <property type="entry name" value="UDPGP"/>
    <property type="match status" value="1"/>
</dbReference>
<dbReference type="GO" id="GO:0006048">
    <property type="term" value="P:UDP-N-acetylglucosamine biosynthetic process"/>
    <property type="evidence" value="ECO:0007669"/>
    <property type="project" value="TreeGrafter"/>
</dbReference>
<evidence type="ECO:0000313" key="5">
    <source>
        <dbReference type="EMBL" id="KAF3329473.1"/>
    </source>
</evidence>
<evidence type="ECO:0000259" key="3">
    <source>
        <dbReference type="Pfam" id="PF01782"/>
    </source>
</evidence>